<dbReference type="GO" id="GO:0015833">
    <property type="term" value="P:peptide transport"/>
    <property type="evidence" value="ECO:0007669"/>
    <property type="project" value="InterPro"/>
</dbReference>
<dbReference type="EMBL" id="CP028858">
    <property type="protein sequence ID" value="AWB28119.1"/>
    <property type="molecule type" value="Genomic_DNA"/>
</dbReference>
<dbReference type="PROSITE" id="PS50893">
    <property type="entry name" value="ABC_TRANSPORTER_2"/>
    <property type="match status" value="2"/>
</dbReference>
<dbReference type="InterPro" id="IPR003593">
    <property type="entry name" value="AAA+_ATPase"/>
</dbReference>
<dbReference type="Pfam" id="PF00005">
    <property type="entry name" value="ABC_tran"/>
    <property type="match status" value="2"/>
</dbReference>
<reference evidence="6 7" key="1">
    <citation type="submission" date="2018-04" db="EMBL/GenBank/DDBJ databases">
        <title>Halococcoides cellulosivorans gen. nov., sp. nov., an extremely halophilic cellulose-utilizing haloarchaeon from hypersaline lakes.</title>
        <authorList>
            <person name="Sorokin D.Y."/>
            <person name="Toshchakov S.V."/>
            <person name="Samarov N.I."/>
            <person name="Korzhenkov A."/>
            <person name="Kublanov I.V."/>
        </authorList>
    </citation>
    <scope>NUCLEOTIDE SEQUENCE [LARGE SCALE GENOMIC DNA]</scope>
    <source>
        <strain evidence="6 7">HArcel1</strain>
    </source>
</reference>
<dbReference type="InterPro" id="IPR050319">
    <property type="entry name" value="ABC_transp_ATP-bind"/>
</dbReference>
<dbReference type="AlphaFoldDB" id="A0A2R4X2T2"/>
<dbReference type="RefSeq" id="WP_108383307.1">
    <property type="nucleotide sequence ID" value="NZ_CP028858.1"/>
</dbReference>
<evidence type="ECO:0000256" key="3">
    <source>
        <dbReference type="ARBA" id="ARBA00022840"/>
    </source>
</evidence>
<dbReference type="InterPro" id="IPR027417">
    <property type="entry name" value="P-loop_NTPase"/>
</dbReference>
<proteinExistence type="predicted"/>
<evidence type="ECO:0000313" key="7">
    <source>
        <dbReference type="Proteomes" id="UP000244727"/>
    </source>
</evidence>
<gene>
    <name evidence="6" type="ORF">HARCEL1_10570</name>
</gene>
<dbReference type="InterPro" id="IPR013563">
    <property type="entry name" value="Oligopep_ABC_C"/>
</dbReference>
<name>A0A2R4X2T2_9EURY</name>
<dbReference type="Proteomes" id="UP000244727">
    <property type="component" value="Chromosome"/>
</dbReference>
<keyword evidence="1" id="KW-0813">Transport</keyword>
<dbReference type="InterPro" id="IPR003439">
    <property type="entry name" value="ABC_transporter-like_ATP-bd"/>
</dbReference>
<evidence type="ECO:0000256" key="1">
    <source>
        <dbReference type="ARBA" id="ARBA00022448"/>
    </source>
</evidence>
<dbReference type="SMART" id="SM00382">
    <property type="entry name" value="AAA"/>
    <property type="match status" value="2"/>
</dbReference>
<evidence type="ECO:0000256" key="2">
    <source>
        <dbReference type="ARBA" id="ARBA00022741"/>
    </source>
</evidence>
<protein>
    <submittedName>
        <fullName evidence="6">Peptide ABC transporter ATP-binding protein</fullName>
    </submittedName>
</protein>
<dbReference type="InterPro" id="IPR017871">
    <property type="entry name" value="ABC_transporter-like_CS"/>
</dbReference>
<dbReference type="PROSITE" id="PS00211">
    <property type="entry name" value="ABC_TRANSPORTER_1"/>
    <property type="match status" value="1"/>
</dbReference>
<organism evidence="6 7">
    <name type="scientific">Halococcoides cellulosivorans</name>
    <dbReference type="NCBI Taxonomy" id="1679096"/>
    <lineage>
        <taxon>Archaea</taxon>
        <taxon>Methanobacteriati</taxon>
        <taxon>Methanobacteriota</taxon>
        <taxon>Stenosarchaea group</taxon>
        <taxon>Halobacteria</taxon>
        <taxon>Halobacteriales</taxon>
        <taxon>Haloarculaceae</taxon>
        <taxon>Halococcoides</taxon>
    </lineage>
</organism>
<sequence length="746" mass="83411">MSVDDWETKTPAEVQEVEKVEKPDPIMRLDDVRVTFEMDRGISRVIDDVSFDVGRSEIVGIVGESGAGKSTLVSAMMDSVEEPGVLEGTIEYRPKQGDPVDILEFNKEQLRQWRWEEVAMVFQGAMSSFNPVKRIEDHFVETLKAHGHTVSEGMERARDLIADLYMDPDRVMGAYPHELSGGMRQRTLLALAMVLEPEMLLMDEPTAALDLLMQQSILMLLQDLQEEYDVSMVFITHDLALVASLADRLAVMYAFRMAEVGPKKKMLSNPGHPYTRMLLNSTPDIDAPIDQNRSIEGSAPDPLDMPSGCPYHPRCPLAEQQCVEAKPDQFLLADDHGAACFRWEEAQESMPLNYEKSDADTTRVEDYDYSDITAASGEPLISTNDLEVHFEQNQGLIQTLFGPDPELVRAVDGINLDIHERDVVALVGESGCGKTTFGKTVLGLQKPTGGTIEFRGTDIWEARRGNADIPWEEIRKSLQIIHQDPGSSLNPNRRLKKILSVPLKQTYPSMPSSERLSRIYSLLEHVGLTPPEEYGERYPHQLSGGEKQRVALCRALLMNPDLILADEAISALDVSLRVEMMELMLELQEEFDTSYLFISHDLSNARYLSQEAGGRIAAMYLGEIIEIGPAEAMTQNPAHPYTEVLRWGTPNIDPEKAGVGDMPMRKIDIPDPVNPPSGCRFHTRCPEAREYCKQEKPEPQAIDPEGIHRSSCFRDYGDDHPYWDSAVLEDEEAASDFDSGAGVDAD</sequence>
<feature type="domain" description="ABC transporter" evidence="5">
    <location>
        <begin position="391"/>
        <end position="646"/>
    </location>
</feature>
<feature type="region of interest" description="Disordered" evidence="4">
    <location>
        <begin position="726"/>
        <end position="746"/>
    </location>
</feature>
<dbReference type="GO" id="GO:0055085">
    <property type="term" value="P:transmembrane transport"/>
    <property type="evidence" value="ECO:0007669"/>
    <property type="project" value="UniProtKB-ARBA"/>
</dbReference>
<dbReference type="NCBIfam" id="NF008453">
    <property type="entry name" value="PRK11308.1"/>
    <property type="match status" value="2"/>
</dbReference>
<dbReference type="Gene3D" id="3.40.50.300">
    <property type="entry name" value="P-loop containing nucleotide triphosphate hydrolases"/>
    <property type="match status" value="2"/>
</dbReference>
<dbReference type="CDD" id="cd03257">
    <property type="entry name" value="ABC_NikE_OppD_transporters"/>
    <property type="match status" value="2"/>
</dbReference>
<dbReference type="KEGG" id="harc:HARCEL1_10570"/>
<dbReference type="GO" id="GO:0005524">
    <property type="term" value="F:ATP binding"/>
    <property type="evidence" value="ECO:0007669"/>
    <property type="project" value="UniProtKB-KW"/>
</dbReference>
<dbReference type="FunFam" id="3.40.50.300:FF:000016">
    <property type="entry name" value="Oligopeptide ABC transporter ATP-binding component"/>
    <property type="match status" value="1"/>
</dbReference>
<keyword evidence="3 6" id="KW-0067">ATP-binding</keyword>
<dbReference type="GeneID" id="36512955"/>
<dbReference type="Pfam" id="PF08352">
    <property type="entry name" value="oligo_HPY"/>
    <property type="match status" value="2"/>
</dbReference>
<feature type="domain" description="ABC transporter" evidence="5">
    <location>
        <begin position="27"/>
        <end position="279"/>
    </location>
</feature>
<evidence type="ECO:0000313" key="6">
    <source>
        <dbReference type="EMBL" id="AWB28119.1"/>
    </source>
</evidence>
<dbReference type="PANTHER" id="PTHR43776">
    <property type="entry name" value="TRANSPORT ATP-BINDING PROTEIN"/>
    <property type="match status" value="1"/>
</dbReference>
<accession>A0A2R4X2T2</accession>
<keyword evidence="2" id="KW-0547">Nucleotide-binding</keyword>
<keyword evidence="7" id="KW-1185">Reference proteome</keyword>
<dbReference type="GO" id="GO:0016887">
    <property type="term" value="F:ATP hydrolysis activity"/>
    <property type="evidence" value="ECO:0007669"/>
    <property type="project" value="InterPro"/>
</dbReference>
<dbReference type="SUPFAM" id="SSF52540">
    <property type="entry name" value="P-loop containing nucleoside triphosphate hydrolases"/>
    <property type="match status" value="2"/>
</dbReference>
<evidence type="ECO:0000259" key="5">
    <source>
        <dbReference type="PROSITE" id="PS50893"/>
    </source>
</evidence>
<evidence type="ECO:0000256" key="4">
    <source>
        <dbReference type="SAM" id="MobiDB-lite"/>
    </source>
</evidence>
<dbReference type="NCBIfam" id="TIGR01727">
    <property type="entry name" value="oligo_HPY"/>
    <property type="match status" value="2"/>
</dbReference>